<dbReference type="OrthoDB" id="48317at2759"/>
<dbReference type="SMART" id="SM00829">
    <property type="entry name" value="PKS_ER"/>
    <property type="match status" value="1"/>
</dbReference>
<dbReference type="EMBL" id="KV907494">
    <property type="protein sequence ID" value="OOF99532.1"/>
    <property type="molecule type" value="Genomic_DNA"/>
</dbReference>
<sequence>MLRAIVREFGSAPEVVAVEPYEAQAAGPGQVRIRMLLASINPSDLVTVSGAYRSRTSLPFVPGFEGVGMVESVGAGVSDSLVGQRVLPLGSAGSWQDVKVTEERWCFPVPRDLTDQQAAMAYINPLTACMMVRQYKPSPTADVVVNAATSAIGQMIIRMLNRIGVRPIALVRRPNVQAQQMSHLTVSAVICTSDGGLQQRLLELTGGRGLAVAWDAVGGSEGDTLARALRPGGTLVHYGLLSGTPLSLRLQDECPEARIVLFRLRDWVHSTDRGALQLALNEAFRLIRDGLAASNLSAVFPLSDIRQALAYEATPGRQGKVLLSMSRT</sequence>
<dbReference type="AlphaFoldDB" id="A0A1R3RYL9"/>
<evidence type="ECO:0000256" key="2">
    <source>
        <dbReference type="ARBA" id="ARBA00023002"/>
    </source>
</evidence>
<keyword evidence="2" id="KW-0560">Oxidoreductase</keyword>
<keyword evidence="5" id="KW-1185">Reference proteome</keyword>
<name>A0A1R3RYL9_ASPC5</name>
<feature type="domain" description="Enoyl reductase (ER)" evidence="3">
    <location>
        <begin position="11"/>
        <end position="323"/>
    </location>
</feature>
<dbReference type="SUPFAM" id="SSF51735">
    <property type="entry name" value="NAD(P)-binding Rossmann-fold domains"/>
    <property type="match status" value="1"/>
</dbReference>
<dbReference type="OMA" id="AFYTNHQ"/>
<keyword evidence="1" id="KW-0521">NADP</keyword>
<dbReference type="InterPro" id="IPR036291">
    <property type="entry name" value="NAD(P)-bd_dom_sf"/>
</dbReference>
<gene>
    <name evidence="4" type="ORF">ASPCADRAFT_203309</name>
</gene>
<reference evidence="5" key="1">
    <citation type="journal article" date="2017" name="Genome Biol.">
        <title>Comparative genomics reveals high biological diversity and specific adaptations in the industrially and medically important fungal genus Aspergillus.</title>
        <authorList>
            <person name="de Vries R.P."/>
            <person name="Riley R."/>
            <person name="Wiebenga A."/>
            <person name="Aguilar-Osorio G."/>
            <person name="Amillis S."/>
            <person name="Uchima C.A."/>
            <person name="Anderluh G."/>
            <person name="Asadollahi M."/>
            <person name="Askin M."/>
            <person name="Barry K."/>
            <person name="Battaglia E."/>
            <person name="Bayram O."/>
            <person name="Benocci T."/>
            <person name="Braus-Stromeyer S.A."/>
            <person name="Caldana C."/>
            <person name="Canovas D."/>
            <person name="Cerqueira G.C."/>
            <person name="Chen F."/>
            <person name="Chen W."/>
            <person name="Choi C."/>
            <person name="Clum A."/>
            <person name="Dos Santos R.A."/>
            <person name="Damasio A.R."/>
            <person name="Diallinas G."/>
            <person name="Emri T."/>
            <person name="Fekete E."/>
            <person name="Flipphi M."/>
            <person name="Freyberg S."/>
            <person name="Gallo A."/>
            <person name="Gournas C."/>
            <person name="Habgood R."/>
            <person name="Hainaut M."/>
            <person name="Harispe M.L."/>
            <person name="Henrissat B."/>
            <person name="Hilden K.S."/>
            <person name="Hope R."/>
            <person name="Hossain A."/>
            <person name="Karabika E."/>
            <person name="Karaffa L."/>
            <person name="Karanyi Z."/>
            <person name="Krasevec N."/>
            <person name="Kuo A."/>
            <person name="Kusch H."/>
            <person name="LaButti K."/>
            <person name="Lagendijk E.L."/>
            <person name="Lapidus A."/>
            <person name="Levasseur A."/>
            <person name="Lindquist E."/>
            <person name="Lipzen A."/>
            <person name="Logrieco A.F."/>
            <person name="MacCabe A."/>
            <person name="Maekelae M.R."/>
            <person name="Malavazi I."/>
            <person name="Melin P."/>
            <person name="Meyer V."/>
            <person name="Mielnichuk N."/>
            <person name="Miskei M."/>
            <person name="Molnar A.P."/>
            <person name="Mule G."/>
            <person name="Ngan C.Y."/>
            <person name="Orejas M."/>
            <person name="Orosz E."/>
            <person name="Ouedraogo J.P."/>
            <person name="Overkamp K.M."/>
            <person name="Park H.-S."/>
            <person name="Perrone G."/>
            <person name="Piumi F."/>
            <person name="Punt P.J."/>
            <person name="Ram A.F."/>
            <person name="Ramon A."/>
            <person name="Rauscher S."/>
            <person name="Record E."/>
            <person name="Riano-Pachon D.M."/>
            <person name="Robert V."/>
            <person name="Roehrig J."/>
            <person name="Ruller R."/>
            <person name="Salamov A."/>
            <person name="Salih N.S."/>
            <person name="Samson R.A."/>
            <person name="Sandor E."/>
            <person name="Sanguinetti M."/>
            <person name="Schuetze T."/>
            <person name="Sepcic K."/>
            <person name="Shelest E."/>
            <person name="Sherlock G."/>
            <person name="Sophianopoulou V."/>
            <person name="Squina F.M."/>
            <person name="Sun H."/>
            <person name="Susca A."/>
            <person name="Todd R.B."/>
            <person name="Tsang A."/>
            <person name="Unkles S.E."/>
            <person name="van de Wiele N."/>
            <person name="van Rossen-Uffink D."/>
            <person name="Oliveira J.V."/>
            <person name="Vesth T.C."/>
            <person name="Visser J."/>
            <person name="Yu J.-H."/>
            <person name="Zhou M."/>
            <person name="Andersen M.R."/>
            <person name="Archer D.B."/>
            <person name="Baker S.E."/>
            <person name="Benoit I."/>
            <person name="Brakhage A.A."/>
            <person name="Braus G.H."/>
            <person name="Fischer R."/>
            <person name="Frisvad J.C."/>
            <person name="Goldman G.H."/>
            <person name="Houbraken J."/>
            <person name="Oakley B."/>
            <person name="Pocsi I."/>
            <person name="Scazzocchio C."/>
            <person name="Seiboth B."/>
            <person name="vanKuyk P.A."/>
            <person name="Wortman J."/>
            <person name="Dyer P.S."/>
            <person name="Grigoriev I.V."/>
        </authorList>
    </citation>
    <scope>NUCLEOTIDE SEQUENCE [LARGE SCALE GENOMIC DNA]</scope>
    <source>
        <strain evidence="5">ITEM 5010</strain>
    </source>
</reference>
<evidence type="ECO:0000259" key="3">
    <source>
        <dbReference type="SMART" id="SM00829"/>
    </source>
</evidence>
<evidence type="ECO:0000313" key="4">
    <source>
        <dbReference type="EMBL" id="OOF99532.1"/>
    </source>
</evidence>
<evidence type="ECO:0000313" key="5">
    <source>
        <dbReference type="Proteomes" id="UP000188318"/>
    </source>
</evidence>
<evidence type="ECO:0000256" key="1">
    <source>
        <dbReference type="ARBA" id="ARBA00022857"/>
    </source>
</evidence>
<dbReference type="CDD" id="cd05282">
    <property type="entry name" value="ETR_like"/>
    <property type="match status" value="1"/>
</dbReference>
<dbReference type="Pfam" id="PF00107">
    <property type="entry name" value="ADH_zinc_N"/>
    <property type="match status" value="1"/>
</dbReference>
<dbReference type="PANTHER" id="PTHR48106:SF2">
    <property type="entry name" value="ZN2+-BINDING DEHYDROGENASE"/>
    <property type="match status" value="1"/>
</dbReference>
<dbReference type="VEuPathDB" id="FungiDB:ASPCADRAFT_203309"/>
<protein>
    <recommendedName>
        <fullName evidence="3">Enoyl reductase (ER) domain-containing protein</fullName>
    </recommendedName>
</protein>
<dbReference type="Gene3D" id="3.40.50.720">
    <property type="entry name" value="NAD(P)-binding Rossmann-like Domain"/>
    <property type="match status" value="1"/>
</dbReference>
<dbReference type="GO" id="GO:0016651">
    <property type="term" value="F:oxidoreductase activity, acting on NAD(P)H"/>
    <property type="evidence" value="ECO:0007669"/>
    <property type="project" value="TreeGrafter"/>
</dbReference>
<dbReference type="GO" id="GO:0070402">
    <property type="term" value="F:NADPH binding"/>
    <property type="evidence" value="ECO:0007669"/>
    <property type="project" value="TreeGrafter"/>
</dbReference>
<dbReference type="STRING" id="602072.A0A1R3RYL9"/>
<dbReference type="InterPro" id="IPR020843">
    <property type="entry name" value="ER"/>
</dbReference>
<dbReference type="InterPro" id="IPR013149">
    <property type="entry name" value="ADH-like_C"/>
</dbReference>
<dbReference type="Gene3D" id="3.90.180.10">
    <property type="entry name" value="Medium-chain alcohol dehydrogenases, catalytic domain"/>
    <property type="match status" value="1"/>
</dbReference>
<dbReference type="InterPro" id="IPR011032">
    <property type="entry name" value="GroES-like_sf"/>
</dbReference>
<dbReference type="Proteomes" id="UP000188318">
    <property type="component" value="Unassembled WGS sequence"/>
</dbReference>
<dbReference type="InterPro" id="IPR013154">
    <property type="entry name" value="ADH-like_N"/>
</dbReference>
<organism evidence="4 5">
    <name type="scientific">Aspergillus carbonarius (strain ITEM 5010)</name>
    <dbReference type="NCBI Taxonomy" id="602072"/>
    <lineage>
        <taxon>Eukaryota</taxon>
        <taxon>Fungi</taxon>
        <taxon>Dikarya</taxon>
        <taxon>Ascomycota</taxon>
        <taxon>Pezizomycotina</taxon>
        <taxon>Eurotiomycetes</taxon>
        <taxon>Eurotiomycetidae</taxon>
        <taxon>Eurotiales</taxon>
        <taxon>Aspergillaceae</taxon>
        <taxon>Aspergillus</taxon>
        <taxon>Aspergillus subgen. Circumdati</taxon>
    </lineage>
</organism>
<dbReference type="Pfam" id="PF08240">
    <property type="entry name" value="ADH_N"/>
    <property type="match status" value="1"/>
</dbReference>
<proteinExistence type="predicted"/>
<dbReference type="PANTHER" id="PTHR48106">
    <property type="entry name" value="QUINONE OXIDOREDUCTASE PIG3-RELATED"/>
    <property type="match status" value="1"/>
</dbReference>
<accession>A0A1R3RYL9</accession>
<dbReference type="SUPFAM" id="SSF50129">
    <property type="entry name" value="GroES-like"/>
    <property type="match status" value="1"/>
</dbReference>